<gene>
    <name evidence="3" type="ORF">Pan97_02860</name>
</gene>
<accession>A0A518C264</accession>
<evidence type="ECO:0000313" key="3">
    <source>
        <dbReference type="EMBL" id="QDU73317.1"/>
    </source>
</evidence>
<feature type="compositionally biased region" description="Polar residues" evidence="1">
    <location>
        <begin position="1"/>
        <end position="16"/>
    </location>
</feature>
<dbReference type="EMBL" id="CP036289">
    <property type="protein sequence ID" value="QDU73317.1"/>
    <property type="molecule type" value="Genomic_DNA"/>
</dbReference>
<keyword evidence="2" id="KW-0812">Transmembrane</keyword>
<dbReference type="KEGG" id="bvo:Pan97_02860"/>
<keyword evidence="2" id="KW-0472">Membrane</keyword>
<feature type="transmembrane region" description="Helical" evidence="2">
    <location>
        <begin position="40"/>
        <end position="64"/>
    </location>
</feature>
<dbReference type="AlphaFoldDB" id="A0A518C264"/>
<protein>
    <submittedName>
        <fullName evidence="3">Uncharacterized protein</fullName>
    </submittedName>
</protein>
<keyword evidence="2" id="KW-1133">Transmembrane helix</keyword>
<dbReference type="Proteomes" id="UP000318626">
    <property type="component" value="Chromosome"/>
</dbReference>
<proteinExistence type="predicted"/>
<evidence type="ECO:0000313" key="4">
    <source>
        <dbReference type="Proteomes" id="UP000318626"/>
    </source>
</evidence>
<evidence type="ECO:0000256" key="1">
    <source>
        <dbReference type="SAM" id="MobiDB-lite"/>
    </source>
</evidence>
<sequence>MMENTNQTTESVQQGTEDAGQGSPPNPSTSRIGSWAKNTIYGFAGLVILALVITVVSPETAVAVSQYLPKEYQETIFATSATGETCSAGMPVGGYSGCCHAKASGCAAGSMSCPMSAESEVADDSLAADIPSLSLDNMLAGLND</sequence>
<dbReference type="RefSeq" id="WP_144970046.1">
    <property type="nucleotide sequence ID" value="NZ_CP036289.1"/>
</dbReference>
<feature type="region of interest" description="Disordered" evidence="1">
    <location>
        <begin position="1"/>
        <end position="31"/>
    </location>
</feature>
<name>A0A518C264_9BACT</name>
<reference evidence="4" key="1">
    <citation type="submission" date="2019-02" db="EMBL/GenBank/DDBJ databases">
        <title>Deep-cultivation of Planctomycetes and their phenomic and genomic characterization uncovers novel biology.</title>
        <authorList>
            <person name="Wiegand S."/>
            <person name="Jogler M."/>
            <person name="Boedeker C."/>
            <person name="Pinto D."/>
            <person name="Vollmers J."/>
            <person name="Rivas-Marin E."/>
            <person name="Kohn T."/>
            <person name="Peeters S.H."/>
            <person name="Heuer A."/>
            <person name="Rast P."/>
            <person name="Oberbeckmann S."/>
            <person name="Bunk B."/>
            <person name="Jeske O."/>
            <person name="Meyerdierks A."/>
            <person name="Storesund J.E."/>
            <person name="Kallscheuer N."/>
            <person name="Luecker S."/>
            <person name="Lage O.M."/>
            <person name="Pohl T."/>
            <person name="Merkel B.J."/>
            <person name="Hornburger P."/>
            <person name="Mueller R.-W."/>
            <person name="Bruemmer F."/>
            <person name="Labrenz M."/>
            <person name="Spormann A.M."/>
            <person name="Op den Camp H."/>
            <person name="Overmann J."/>
            <person name="Amann R."/>
            <person name="Jetten M.S.M."/>
            <person name="Mascher T."/>
            <person name="Medema M.H."/>
            <person name="Devos D.P."/>
            <person name="Kaster A.-K."/>
            <person name="Ovreas L."/>
            <person name="Rohde M."/>
            <person name="Galperin M.Y."/>
            <person name="Jogler C."/>
        </authorList>
    </citation>
    <scope>NUCLEOTIDE SEQUENCE [LARGE SCALE GENOMIC DNA]</scope>
    <source>
        <strain evidence="4">Pan97</strain>
    </source>
</reference>
<evidence type="ECO:0000256" key="2">
    <source>
        <dbReference type="SAM" id="Phobius"/>
    </source>
</evidence>
<keyword evidence="4" id="KW-1185">Reference proteome</keyword>
<dbReference type="OrthoDB" id="9943404at2"/>
<organism evidence="3 4">
    <name type="scientific">Bremerella volcania</name>
    <dbReference type="NCBI Taxonomy" id="2527984"/>
    <lineage>
        <taxon>Bacteria</taxon>
        <taxon>Pseudomonadati</taxon>
        <taxon>Planctomycetota</taxon>
        <taxon>Planctomycetia</taxon>
        <taxon>Pirellulales</taxon>
        <taxon>Pirellulaceae</taxon>
        <taxon>Bremerella</taxon>
    </lineage>
</organism>